<reference evidence="1" key="1">
    <citation type="submission" date="2014-11" db="EMBL/GenBank/DDBJ databases">
        <authorList>
            <person name="Amaro Gonzalez C."/>
        </authorList>
    </citation>
    <scope>NUCLEOTIDE SEQUENCE</scope>
</reference>
<name>A0A0E9W3K0_ANGAN</name>
<dbReference type="AlphaFoldDB" id="A0A0E9W3K0"/>
<organism evidence="1">
    <name type="scientific">Anguilla anguilla</name>
    <name type="common">European freshwater eel</name>
    <name type="synonym">Muraena anguilla</name>
    <dbReference type="NCBI Taxonomy" id="7936"/>
    <lineage>
        <taxon>Eukaryota</taxon>
        <taxon>Metazoa</taxon>
        <taxon>Chordata</taxon>
        <taxon>Craniata</taxon>
        <taxon>Vertebrata</taxon>
        <taxon>Euteleostomi</taxon>
        <taxon>Actinopterygii</taxon>
        <taxon>Neopterygii</taxon>
        <taxon>Teleostei</taxon>
        <taxon>Anguilliformes</taxon>
        <taxon>Anguillidae</taxon>
        <taxon>Anguilla</taxon>
    </lineage>
</organism>
<reference evidence="1" key="2">
    <citation type="journal article" date="2015" name="Fish Shellfish Immunol.">
        <title>Early steps in the European eel (Anguilla anguilla)-Vibrio vulnificus interaction in the gills: Role of the RtxA13 toxin.</title>
        <authorList>
            <person name="Callol A."/>
            <person name="Pajuelo D."/>
            <person name="Ebbesson L."/>
            <person name="Teles M."/>
            <person name="MacKenzie S."/>
            <person name="Amaro C."/>
        </authorList>
    </citation>
    <scope>NUCLEOTIDE SEQUENCE</scope>
</reference>
<evidence type="ECO:0000313" key="1">
    <source>
        <dbReference type="EMBL" id="JAH84160.1"/>
    </source>
</evidence>
<accession>A0A0E9W3K0</accession>
<dbReference type="EMBL" id="GBXM01024417">
    <property type="protein sequence ID" value="JAH84160.1"/>
    <property type="molecule type" value="Transcribed_RNA"/>
</dbReference>
<proteinExistence type="predicted"/>
<sequence length="38" mass="4468">MDYPDFPPECTKNVNSMFPQSTWEGQRLRFGAFTPEQD</sequence>
<protein>
    <submittedName>
        <fullName evidence="1">Uncharacterized protein</fullName>
    </submittedName>
</protein>